<evidence type="ECO:0000256" key="4">
    <source>
        <dbReference type="ARBA" id="ARBA00022807"/>
    </source>
</evidence>
<sequence>MRKADYPCSNVLTTLCVTVSGVNMAEKENENSEIREFVSKSSLEKALLISQIFSMIAIPVVLALIGYWVQRGVQDQQIKRDYVNLAISLLVPKKEGEVQTTPELKNWAVKLLNDSSPVKLSEPEIISVKKNGLRPGDLLHFSTNGGKISRTGIYLGDDKYISRGDRDINIDSIELQRVPGNSSMIDEGKQP</sequence>
<protein>
    <recommendedName>
        <fullName evidence="6">NlpC/P60 domain-containing protein</fullName>
    </recommendedName>
</protein>
<comment type="similarity">
    <text evidence="1">Belongs to the peptidase C40 family.</text>
</comment>
<evidence type="ECO:0000313" key="8">
    <source>
        <dbReference type="Proteomes" id="UP000325375"/>
    </source>
</evidence>
<dbReference type="EMBL" id="CABVHX010000007">
    <property type="protein sequence ID" value="VVN93085.1"/>
    <property type="molecule type" value="Genomic_DNA"/>
</dbReference>
<evidence type="ECO:0000256" key="3">
    <source>
        <dbReference type="ARBA" id="ARBA00022801"/>
    </source>
</evidence>
<keyword evidence="2" id="KW-0645">Protease</keyword>
<dbReference type="Gene3D" id="3.90.1720.10">
    <property type="entry name" value="endopeptidase domain like (from Nostoc punctiforme)"/>
    <property type="match status" value="1"/>
</dbReference>
<evidence type="ECO:0000256" key="5">
    <source>
        <dbReference type="SAM" id="Phobius"/>
    </source>
</evidence>
<dbReference type="GO" id="GO:0006508">
    <property type="term" value="P:proteolysis"/>
    <property type="evidence" value="ECO:0007669"/>
    <property type="project" value="UniProtKB-KW"/>
</dbReference>
<evidence type="ECO:0000256" key="1">
    <source>
        <dbReference type="ARBA" id="ARBA00007074"/>
    </source>
</evidence>
<keyword evidence="5" id="KW-0812">Transmembrane</keyword>
<dbReference type="InterPro" id="IPR038765">
    <property type="entry name" value="Papain-like_cys_pep_sf"/>
</dbReference>
<name>A0A5E7BN54_PSEFL</name>
<organism evidence="7 8">
    <name type="scientific">Pseudomonas fluorescens</name>
    <dbReference type="NCBI Taxonomy" id="294"/>
    <lineage>
        <taxon>Bacteria</taxon>
        <taxon>Pseudomonadati</taxon>
        <taxon>Pseudomonadota</taxon>
        <taxon>Gammaproteobacteria</taxon>
        <taxon>Pseudomonadales</taxon>
        <taxon>Pseudomonadaceae</taxon>
        <taxon>Pseudomonas</taxon>
    </lineage>
</organism>
<keyword evidence="4" id="KW-0788">Thiol protease</keyword>
<dbReference type="InterPro" id="IPR000064">
    <property type="entry name" value="NLP_P60_dom"/>
</dbReference>
<feature type="transmembrane region" description="Helical" evidence="5">
    <location>
        <begin position="48"/>
        <end position="69"/>
    </location>
</feature>
<accession>A0A5E7BN54</accession>
<dbReference type="AlphaFoldDB" id="A0A5E7BN54"/>
<keyword evidence="5" id="KW-1133">Transmembrane helix</keyword>
<dbReference type="Proteomes" id="UP000325375">
    <property type="component" value="Unassembled WGS sequence"/>
</dbReference>
<evidence type="ECO:0000256" key="2">
    <source>
        <dbReference type="ARBA" id="ARBA00022670"/>
    </source>
</evidence>
<keyword evidence="3" id="KW-0378">Hydrolase</keyword>
<dbReference type="SUPFAM" id="SSF54001">
    <property type="entry name" value="Cysteine proteinases"/>
    <property type="match status" value="1"/>
</dbReference>
<proteinExistence type="inferred from homology"/>
<gene>
    <name evidence="7" type="ORF">PS718_02052</name>
</gene>
<feature type="domain" description="NlpC/P60" evidence="6">
    <location>
        <begin position="128"/>
        <end position="174"/>
    </location>
</feature>
<dbReference type="Pfam" id="PF00877">
    <property type="entry name" value="NLPC_P60"/>
    <property type="match status" value="1"/>
</dbReference>
<evidence type="ECO:0000313" key="7">
    <source>
        <dbReference type="EMBL" id="VVN93085.1"/>
    </source>
</evidence>
<reference evidence="7 8" key="1">
    <citation type="submission" date="2019-09" db="EMBL/GenBank/DDBJ databases">
        <authorList>
            <person name="Chandra G."/>
            <person name="Truman W A."/>
        </authorList>
    </citation>
    <scope>NUCLEOTIDE SEQUENCE [LARGE SCALE GENOMIC DNA]</scope>
    <source>
        <strain evidence="7">PS718</strain>
    </source>
</reference>
<evidence type="ECO:0000259" key="6">
    <source>
        <dbReference type="Pfam" id="PF00877"/>
    </source>
</evidence>
<keyword evidence="5" id="KW-0472">Membrane</keyword>
<dbReference type="GO" id="GO:0008234">
    <property type="term" value="F:cysteine-type peptidase activity"/>
    <property type="evidence" value="ECO:0007669"/>
    <property type="project" value="UniProtKB-KW"/>
</dbReference>